<reference evidence="2" key="1">
    <citation type="submission" date="2022-11" db="UniProtKB">
        <authorList>
            <consortium name="WormBaseParasite"/>
        </authorList>
    </citation>
    <scope>IDENTIFICATION</scope>
</reference>
<name>A0AC34FBA0_9BILA</name>
<protein>
    <submittedName>
        <fullName evidence="2">Uncharacterized protein</fullName>
    </submittedName>
</protein>
<evidence type="ECO:0000313" key="2">
    <source>
        <dbReference type="WBParaSite" id="ES5_v2.g14461.t1"/>
    </source>
</evidence>
<sequence length="1735" mass="197220">MSKLAAKLGPNVKRPLQTTSIAGPPAKKVNVSNNPFLRKGEEGIPKEKKELKLIFDINSDWKNGVETLQGFTDFDELARSAISASCFSEKSVMIEGFVLAVIKAYIESDKSDSDVIQKLATFINEQKVYCKLNNIIQALFELLPTIEAKESIPAIASAISNIIISLEKFPNLLFKLVMNDSCGRRLWVDQTDSAQPYYSIVSAFGSFTVPSADLYQQAEIPWGKKVEYDKDSYPCKFDLSDESLKQSINEAVTKVSQRCAEETSKSLIRTLLFMLRNKQIQRAAIKKLDTWLQNVKLQRTVMDLLLTFACNIIEIGSSDSREFLNDLILMQSFRSKQHLIVLQVSIDVLYKNFPSVMGIFMDSILEAEYSPKIKLSHTYTLMHHLYSLNSAEASKNLAKRFVQVLHQQKNVKQVRGFLREFTKTAFRGNDFLFDEFARYIYEEVQEKVLFSEDFNTTELFKNVVNLCAVLPLSAVLSNIKESGNLRRSGNALTSAQQEVLTRYHGQLRHFMAVSVEFLKWAASANLCQSSEAYMEAYNQLLYLGLGGYKSYSSTNDGWPSEVEYNSCFRLVQECVIDDGVLLPLVTTKKPTQIGADKILHLLELLTRKVLNLSTIPSDHPLISVTNIKIIEKVLELSLVEQSDVDMPKISNREMYQRTWFLIFKWIILNKNGVLKEAYENYPLLKMMIHMTVINNFEYPLPMFNGKSAREIEGENVCQEKAELEIISSFQLLRPVEEESNPPMDSTSTFCLFNPTGPPRKFVELFGNLHNFAKEYPIALYLCGIRSPDILGSIANDKLGDQALPVIQDAIIKHPTIVENLPLQTLSQLFFYDLLNSDNNHRRRTLDTSFIRAKLQKTLNETNDATKEIIDYFLAKLCSHSSDDRHGALMAIQLLIGDNTTEEHPINAFSNLPLFTLLSDRICRELSYSVTIESDMKLVMDNISFIAKHMKSGDIHLIAYRLTKIVERVGGKSEDHKQVHHALLEFFASYLKSLLSQTTTTEIPNDESDAINEILTVKIPKHSEQFNISSKVLTGMMTLLCESTGATEESNTNRELLLNTWFGTDKNLKPSVRRVSDDAEVNILPDYLKRKMLASIDERIVNAALLGMTVECALDFLQSSAITPFAYSKLLSIVNAKKPPRGNLRAIATFVRAYKLKGVQGADEFLSYVDEVEGSNSNDQMTFNQQQKAFILDPPPSIKSSLATLDLDSSKTIRIFKTPEYVLSYLADVQKLNINQLIFDPNWYSFTKTLKQKENALVVAKFLKTAEISEELLKSILLSFMDGYRIDNLSFGPILEELAETFKSKPNISALLMNFAAKDIEMDEKGKEDIRKLSADEILTRFGRTNEDTPKSEITRLLLRFRSLCPEIIESNLSEADFRRKVLKIFTSKVPPMIKLIDELATSEIRQTTRRILGVLLEAHVQSIVPSLVINFVDKCIKTIDPYLQIIPTTSQTIVLIDYVIADMSSFDQEATVSILPEFFNVLEALNSKYGIEEFKKVLQNISERIETSLKPPMDEPHLLVLNRLVEELGNVFYGCREFVEQFQKDSTNFTSKSHQPKSMISANLESYFAIIEVFAATESAEQARIDNAIENLKRMSKNVPKTVAGHLQVITDRIVPILAMTDKKHRDNQHIKLLEIGLEIVMETVPFSFQNSKSLNLLLRPYLEFFYGRITYSQRFERTFELLVECCLGYIMQSPKIGKEFLKNESQFFKAMKGCFKIDELSVLIRQIDDLIMVK</sequence>
<organism evidence="1 2">
    <name type="scientific">Panagrolaimus sp. ES5</name>
    <dbReference type="NCBI Taxonomy" id="591445"/>
    <lineage>
        <taxon>Eukaryota</taxon>
        <taxon>Metazoa</taxon>
        <taxon>Ecdysozoa</taxon>
        <taxon>Nematoda</taxon>
        <taxon>Chromadorea</taxon>
        <taxon>Rhabditida</taxon>
        <taxon>Tylenchina</taxon>
        <taxon>Panagrolaimomorpha</taxon>
        <taxon>Panagrolaimoidea</taxon>
        <taxon>Panagrolaimidae</taxon>
        <taxon>Panagrolaimus</taxon>
    </lineage>
</organism>
<dbReference type="Proteomes" id="UP000887579">
    <property type="component" value="Unplaced"/>
</dbReference>
<proteinExistence type="predicted"/>
<dbReference type="WBParaSite" id="ES5_v2.g14461.t1">
    <property type="protein sequence ID" value="ES5_v2.g14461.t1"/>
    <property type="gene ID" value="ES5_v2.g14461"/>
</dbReference>
<accession>A0AC34FBA0</accession>
<evidence type="ECO:0000313" key="1">
    <source>
        <dbReference type="Proteomes" id="UP000887579"/>
    </source>
</evidence>